<feature type="transmembrane region" description="Helical" evidence="5">
    <location>
        <begin position="424"/>
        <end position="441"/>
    </location>
</feature>
<dbReference type="InterPro" id="IPR010658">
    <property type="entry name" value="Nodulin-like"/>
</dbReference>
<evidence type="ECO:0000256" key="2">
    <source>
        <dbReference type="ARBA" id="ARBA00022692"/>
    </source>
</evidence>
<feature type="domain" description="NFD4 C-terminal" evidence="7">
    <location>
        <begin position="349"/>
        <end position="553"/>
    </location>
</feature>
<evidence type="ECO:0000256" key="3">
    <source>
        <dbReference type="ARBA" id="ARBA00022989"/>
    </source>
</evidence>
<sequence length="598" mass="66579">MIVSPPPSSINGGICRAELSCFIQQVVTGRWFSLFASFLIMSGAGGVYLFASYSKDIKSTLKCDQTTLNKIGFYKDLGSNVGVIAGLLAEVAPTWFVILIGAALNFVGYFKIWQAVTGKIIRPTVEFFCFYIMVGANSQNFANTVVLVSCVKNFPERRGVMLGLLKGFVGLSGAIMTQIYGAFYDHDTKSLILLLAWFPSLISIIFVKTIREMRAVKHPNEFRVFVQFLCVTIILALFLTALIFVQKKVQFNQTAHITIVAAILALLLVPLLIAIREEIIMWNLNKRTVGNRFTRIRIDNPQSAPSCSASCSSSSVLELPKQSNSCFANIFNKPKRGEDFTIPQAIFSVDMLILLTTMLIGVGANLTAIDNLGQIGESLNYPPETINSFISLVSIFNFTGRIFSGFVSEILLEKFKFPRPMMLTLIHLVSCVGYLIVAFPFNNSLCIASIIIGFSLGSQVPLHFAMISEFFGLKHYSTLFNFGQLSCPIGSYILNVMVIGKLYDEMALTGNNASEFHCEGSKCFEQSFTILAGLTFVVAMVSLVLVRRTAEFYRGDIYQKFREDMDSLKTEMEFYPLESKRMKIGNLTFDKHAINFKK</sequence>
<feature type="domain" description="Nodulin-like" evidence="6">
    <location>
        <begin position="30"/>
        <end position="275"/>
    </location>
</feature>
<organism evidence="8 9">
    <name type="scientific">Cucurbita maxima</name>
    <name type="common">Pumpkin</name>
    <name type="synonym">Winter squash</name>
    <dbReference type="NCBI Taxonomy" id="3661"/>
    <lineage>
        <taxon>Eukaryota</taxon>
        <taxon>Viridiplantae</taxon>
        <taxon>Streptophyta</taxon>
        <taxon>Embryophyta</taxon>
        <taxon>Tracheophyta</taxon>
        <taxon>Spermatophyta</taxon>
        <taxon>Magnoliopsida</taxon>
        <taxon>eudicotyledons</taxon>
        <taxon>Gunneridae</taxon>
        <taxon>Pentapetalae</taxon>
        <taxon>rosids</taxon>
        <taxon>fabids</taxon>
        <taxon>Cucurbitales</taxon>
        <taxon>Cucurbitaceae</taxon>
        <taxon>Cucurbiteae</taxon>
        <taxon>Cucurbita</taxon>
    </lineage>
</organism>
<feature type="transmembrane region" description="Helical" evidence="5">
    <location>
        <begin position="345"/>
        <end position="369"/>
    </location>
</feature>
<evidence type="ECO:0000313" key="8">
    <source>
        <dbReference type="Proteomes" id="UP000504608"/>
    </source>
</evidence>
<keyword evidence="8" id="KW-1185">Reference proteome</keyword>
<dbReference type="Pfam" id="PF06813">
    <property type="entry name" value="Nodulin-like"/>
    <property type="match status" value="1"/>
</dbReference>
<dbReference type="PANTHER" id="PTHR21576">
    <property type="entry name" value="UNCHARACTERIZED NODULIN-LIKE PROTEIN"/>
    <property type="match status" value="1"/>
</dbReference>
<dbReference type="Proteomes" id="UP000504608">
    <property type="component" value="Unplaced"/>
</dbReference>
<evidence type="ECO:0000259" key="7">
    <source>
        <dbReference type="Pfam" id="PF23262"/>
    </source>
</evidence>
<dbReference type="KEGG" id="cmax:111493395"/>
<feature type="transmembrane region" description="Helical" evidence="5">
    <location>
        <begin position="447"/>
        <end position="467"/>
    </location>
</feature>
<keyword evidence="2 5" id="KW-0812">Transmembrane</keyword>
<dbReference type="GO" id="GO:0016020">
    <property type="term" value="C:membrane"/>
    <property type="evidence" value="ECO:0007669"/>
    <property type="project" value="UniProtKB-SubCell"/>
</dbReference>
<feature type="transmembrane region" description="Helical" evidence="5">
    <location>
        <begin position="528"/>
        <end position="546"/>
    </location>
</feature>
<dbReference type="Gene3D" id="1.20.1250.20">
    <property type="entry name" value="MFS general substrate transporter like domains"/>
    <property type="match status" value="1"/>
</dbReference>
<feature type="transmembrane region" description="Helical" evidence="5">
    <location>
        <begin position="190"/>
        <end position="210"/>
    </location>
</feature>
<feature type="transmembrane region" description="Helical" evidence="5">
    <location>
        <begin position="31"/>
        <end position="51"/>
    </location>
</feature>
<dbReference type="PANTHER" id="PTHR21576:SF29">
    <property type="entry name" value="NODULIN-LIKE DOMAIN-CONTAINING PROTEIN"/>
    <property type="match status" value="1"/>
</dbReference>
<keyword evidence="3 5" id="KW-1133">Transmembrane helix</keyword>
<dbReference type="Pfam" id="PF23262">
    <property type="entry name" value="NFD4_C"/>
    <property type="match status" value="1"/>
</dbReference>
<accession>A0A6J1K965</accession>
<feature type="transmembrane region" description="Helical" evidence="5">
    <location>
        <begin position="257"/>
        <end position="275"/>
    </location>
</feature>
<evidence type="ECO:0000313" key="9">
    <source>
        <dbReference type="RefSeq" id="XP_022998867.1"/>
    </source>
</evidence>
<protein>
    <submittedName>
        <fullName evidence="9">Uncharacterized protein LOC111493395</fullName>
    </submittedName>
</protein>
<name>A0A6J1K965_CUCMA</name>
<evidence type="ECO:0000259" key="6">
    <source>
        <dbReference type="Pfam" id="PF06813"/>
    </source>
</evidence>
<dbReference type="RefSeq" id="XP_022998867.1">
    <property type="nucleotide sequence ID" value="XM_023143099.1"/>
</dbReference>
<dbReference type="AlphaFoldDB" id="A0A6J1K965"/>
<dbReference type="InterPro" id="IPR056555">
    <property type="entry name" value="NFD4_C"/>
</dbReference>
<evidence type="ECO:0000256" key="4">
    <source>
        <dbReference type="ARBA" id="ARBA00023136"/>
    </source>
</evidence>
<evidence type="ECO:0000256" key="5">
    <source>
        <dbReference type="SAM" id="Phobius"/>
    </source>
</evidence>
<proteinExistence type="predicted"/>
<feature type="transmembrane region" description="Helical" evidence="5">
    <location>
        <begin position="95"/>
        <end position="113"/>
    </location>
</feature>
<keyword evidence="4 5" id="KW-0472">Membrane</keyword>
<reference evidence="9" key="1">
    <citation type="submission" date="2025-08" db="UniProtKB">
        <authorList>
            <consortium name="RefSeq"/>
        </authorList>
    </citation>
    <scope>IDENTIFICATION</scope>
    <source>
        <tissue evidence="9">Young leaves</tissue>
    </source>
</reference>
<dbReference type="InterPro" id="IPR036259">
    <property type="entry name" value="MFS_trans_sf"/>
</dbReference>
<comment type="subcellular location">
    <subcellularLocation>
        <location evidence="1">Membrane</location>
        <topology evidence="1">Multi-pass membrane protein</topology>
    </subcellularLocation>
</comment>
<evidence type="ECO:0000256" key="1">
    <source>
        <dbReference type="ARBA" id="ARBA00004141"/>
    </source>
</evidence>
<feature type="transmembrane region" description="Helical" evidence="5">
    <location>
        <begin position="222"/>
        <end position="245"/>
    </location>
</feature>
<feature type="transmembrane region" description="Helical" evidence="5">
    <location>
        <begin position="162"/>
        <end position="184"/>
    </location>
</feature>
<dbReference type="SUPFAM" id="SSF103473">
    <property type="entry name" value="MFS general substrate transporter"/>
    <property type="match status" value="1"/>
</dbReference>
<dbReference type="OrthoDB" id="410267at2759"/>
<gene>
    <name evidence="9" type="primary">LOC111493395</name>
</gene>
<dbReference type="GeneID" id="111493395"/>